<dbReference type="STRING" id="322710.Avin_12330"/>
<dbReference type="CDD" id="cd01347">
    <property type="entry name" value="ligand_gated_channel"/>
    <property type="match status" value="1"/>
</dbReference>
<dbReference type="Pfam" id="PF00593">
    <property type="entry name" value="TonB_dep_Rec_b-barrel"/>
    <property type="match status" value="1"/>
</dbReference>
<evidence type="ECO:0000256" key="9">
    <source>
        <dbReference type="ARBA" id="ARBA00023237"/>
    </source>
</evidence>
<dbReference type="Gene3D" id="2.170.130.10">
    <property type="entry name" value="TonB-dependent receptor, plug domain"/>
    <property type="match status" value="1"/>
</dbReference>
<dbReference type="PANTHER" id="PTHR32552">
    <property type="entry name" value="FERRICHROME IRON RECEPTOR-RELATED"/>
    <property type="match status" value="1"/>
</dbReference>
<evidence type="ECO:0000256" key="10">
    <source>
        <dbReference type="PROSITE-ProRule" id="PRU01360"/>
    </source>
</evidence>
<keyword evidence="6 11" id="KW-0798">TonB box</keyword>
<evidence type="ECO:0000259" key="13">
    <source>
        <dbReference type="Pfam" id="PF00593"/>
    </source>
</evidence>
<organism evidence="15 16">
    <name type="scientific">Azotobacter vinelandii (strain DJ / ATCC BAA-1303)</name>
    <dbReference type="NCBI Taxonomy" id="322710"/>
    <lineage>
        <taxon>Bacteria</taxon>
        <taxon>Pseudomonadati</taxon>
        <taxon>Pseudomonadota</taxon>
        <taxon>Gammaproteobacteria</taxon>
        <taxon>Pseudomonadales</taxon>
        <taxon>Pseudomonadaceae</taxon>
        <taxon>Azotobacter</taxon>
    </lineage>
</organism>
<dbReference type="Proteomes" id="UP000002424">
    <property type="component" value="Chromosome"/>
</dbReference>
<dbReference type="InterPro" id="IPR037066">
    <property type="entry name" value="Plug_dom_sf"/>
</dbReference>
<dbReference type="PROSITE" id="PS52016">
    <property type="entry name" value="TONB_DEPENDENT_REC_3"/>
    <property type="match status" value="1"/>
</dbReference>
<keyword evidence="5 10" id="KW-0812">Transmembrane</keyword>
<evidence type="ECO:0000256" key="1">
    <source>
        <dbReference type="ARBA" id="ARBA00004571"/>
    </source>
</evidence>
<gene>
    <name evidence="15" type="ordered locus">Avin_12330</name>
</gene>
<reference evidence="15 16" key="1">
    <citation type="journal article" date="2009" name="J. Bacteriol.">
        <title>Genome sequence of Azotobacter vinelandii, an obligate aerobe specialized to support diverse anaerobic metabolic processes.</title>
        <authorList>
            <person name="Setubal J.C."/>
            <person name="dos Santos P."/>
            <person name="Goldman B.S."/>
            <person name="Ertesvag H."/>
            <person name="Espin G."/>
            <person name="Rubio L.M."/>
            <person name="Valla S."/>
            <person name="Almeida N.F."/>
            <person name="Balasubramanian D."/>
            <person name="Cromes L."/>
            <person name="Curatti L."/>
            <person name="Du Z."/>
            <person name="Godsy E."/>
            <person name="Goodner B."/>
            <person name="Hellner-Burris K."/>
            <person name="Hernandez J.A."/>
            <person name="Houmiel K."/>
            <person name="Imperial J."/>
            <person name="Kennedy C."/>
            <person name="Larson T.J."/>
            <person name="Latreille P."/>
            <person name="Ligon L.S."/>
            <person name="Lu J."/>
            <person name="Maerk M."/>
            <person name="Miller N.M."/>
            <person name="Norton S."/>
            <person name="O'Carroll I.P."/>
            <person name="Paulsen I."/>
            <person name="Raulfs E.C."/>
            <person name="Roemer R."/>
            <person name="Rosser J."/>
            <person name="Segura D."/>
            <person name="Slater S."/>
            <person name="Stricklin S.L."/>
            <person name="Studholme D.J."/>
            <person name="Sun J."/>
            <person name="Viana C.J."/>
            <person name="Wallin E."/>
            <person name="Wang B."/>
            <person name="Wheeler C."/>
            <person name="Zhu H."/>
            <person name="Dean D.R."/>
            <person name="Dixon R."/>
            <person name="Wood D."/>
        </authorList>
    </citation>
    <scope>NUCLEOTIDE SEQUENCE [LARGE SCALE GENOMIC DNA]</scope>
    <source>
        <strain evidence="16">DJ / ATCC BAA-1303</strain>
    </source>
</reference>
<evidence type="ECO:0000256" key="4">
    <source>
        <dbReference type="ARBA" id="ARBA00022452"/>
    </source>
</evidence>
<feature type="domain" description="TonB-dependent receptor plug" evidence="14">
    <location>
        <begin position="76"/>
        <end position="174"/>
    </location>
</feature>
<proteinExistence type="inferred from homology"/>
<evidence type="ECO:0000313" key="16">
    <source>
        <dbReference type="Proteomes" id="UP000002424"/>
    </source>
</evidence>
<dbReference type="eggNOG" id="COG4774">
    <property type="taxonomic scope" value="Bacteria"/>
</dbReference>
<dbReference type="EnsemblBacteria" id="ACO77460">
    <property type="protein sequence ID" value="ACO77460"/>
    <property type="gene ID" value="Avin_12330"/>
</dbReference>
<dbReference type="GO" id="GO:0038023">
    <property type="term" value="F:signaling receptor activity"/>
    <property type="evidence" value="ECO:0007669"/>
    <property type="project" value="InterPro"/>
</dbReference>
<dbReference type="PANTHER" id="PTHR32552:SF83">
    <property type="entry name" value="BLR3904 PROTEIN"/>
    <property type="match status" value="1"/>
</dbReference>
<dbReference type="GO" id="GO:0015891">
    <property type="term" value="P:siderophore transport"/>
    <property type="evidence" value="ECO:0007669"/>
    <property type="project" value="InterPro"/>
</dbReference>
<comment type="similarity">
    <text evidence="2 10 11">Belongs to the TonB-dependent receptor family.</text>
</comment>
<feature type="domain" description="TonB-dependent receptor-like beta-barrel" evidence="13">
    <location>
        <begin position="254"/>
        <end position="737"/>
    </location>
</feature>
<dbReference type="InterPro" id="IPR039426">
    <property type="entry name" value="TonB-dep_rcpt-like"/>
</dbReference>
<accession>C1DQ08</accession>
<keyword evidence="7 10" id="KW-0472">Membrane</keyword>
<evidence type="ECO:0000256" key="6">
    <source>
        <dbReference type="ARBA" id="ARBA00023077"/>
    </source>
</evidence>
<dbReference type="InterPro" id="IPR000531">
    <property type="entry name" value="Beta-barrel_TonB"/>
</dbReference>
<evidence type="ECO:0000256" key="2">
    <source>
        <dbReference type="ARBA" id="ARBA00009810"/>
    </source>
</evidence>
<evidence type="ECO:0000313" key="15">
    <source>
        <dbReference type="EMBL" id="ACO77460.1"/>
    </source>
</evidence>
<evidence type="ECO:0000256" key="11">
    <source>
        <dbReference type="RuleBase" id="RU003357"/>
    </source>
</evidence>
<dbReference type="OrthoDB" id="127311at2"/>
<dbReference type="GO" id="GO:0009279">
    <property type="term" value="C:cell outer membrane"/>
    <property type="evidence" value="ECO:0007669"/>
    <property type="project" value="UniProtKB-SubCell"/>
</dbReference>
<evidence type="ECO:0000256" key="12">
    <source>
        <dbReference type="SAM" id="MobiDB-lite"/>
    </source>
</evidence>
<dbReference type="NCBIfam" id="TIGR01783">
    <property type="entry name" value="TonB-siderophor"/>
    <property type="match status" value="1"/>
</dbReference>
<sequence length="769" mass="84793">MRKQLCEDGVEGFQQRGPLVSAIGLAMFSCGEAGLAAEVAREREDSVELDSFSVLGEKDDGYKVDRTSSPKHTAPLLDTPQTISVIPETLYREQGARNLTEVLRNTPGISFNAGENGFSTSSNNFSLRGFDTSGNIFIDDSRDSGSYTRDVFNIEQVEVVKGPAADNGRGGAGGYVNMVTKVPTLERSIGGVATYGFDQYQSEARKRTTLDLNQPLADTVAMRLNLLWEDSGIPGREHAEKNSWGLAPSLAFGLGTDTRAIFFYEHLEQNDRPDWGVPGATVRYMDRHDPGAGSGDRDEFYGLDSDYDDTTSYSFMARFEHDLRDGLSLSNQTRWSRVSRDARYTVPTGYVPATRQATTQTQFYDRDNYTFSNLTNLSARFLTGSIKHNLAAGLEFTLEKSESKGYPTVNGGNTPINEPDYNRTGSATPSKANDSKVKIDTVALYAYDTAEFNERWQLTGGVRLEHYRVRIDSKLANGTRMAIDGYDDSEFTVGGKLGLVYKPAKNGSIYAAFGVSHQPPGSYLSNPDISRPDANVFPGFVEGADPVVSYSYEIGTKWDFFKDRLSTAAALFYTEKKDVPITGRDAGETQDSHKGDGKQVVYGLELSATGKLTENWSVFGGLMLMESERRHSTRMDQVRRNANPADYGSHSRTDGDDLAFTPEVSASLWTTYRLPFGLTVGGGLQHVGSSYLGRPDDANRIIANGLYGKLPSYTIYNLMASYDINQNIGIRMNVDNLTNEEYPVSSNWNGTRVAWGSPRLVQVSTDFRF</sequence>
<evidence type="ECO:0000256" key="3">
    <source>
        <dbReference type="ARBA" id="ARBA00022448"/>
    </source>
</evidence>
<protein>
    <submittedName>
        <fullName evidence="15">TonB-dependent siderophore receptor</fullName>
    </submittedName>
</protein>
<dbReference type="EMBL" id="CP001157">
    <property type="protein sequence ID" value="ACO77460.1"/>
    <property type="molecule type" value="Genomic_DNA"/>
</dbReference>
<comment type="subcellular location">
    <subcellularLocation>
        <location evidence="1 10">Cell outer membrane</location>
        <topology evidence="1 10">Multi-pass membrane protein</topology>
    </subcellularLocation>
</comment>
<dbReference type="SUPFAM" id="SSF56935">
    <property type="entry name" value="Porins"/>
    <property type="match status" value="1"/>
</dbReference>
<evidence type="ECO:0000256" key="5">
    <source>
        <dbReference type="ARBA" id="ARBA00022692"/>
    </source>
</evidence>
<dbReference type="Gene3D" id="2.40.170.20">
    <property type="entry name" value="TonB-dependent receptor, beta-barrel domain"/>
    <property type="match status" value="1"/>
</dbReference>
<dbReference type="KEGG" id="avn:Avin_12330"/>
<evidence type="ECO:0000256" key="7">
    <source>
        <dbReference type="ARBA" id="ARBA00023136"/>
    </source>
</evidence>
<keyword evidence="3 10" id="KW-0813">Transport</keyword>
<evidence type="ECO:0000259" key="14">
    <source>
        <dbReference type="Pfam" id="PF07715"/>
    </source>
</evidence>
<dbReference type="AlphaFoldDB" id="C1DQ08"/>
<dbReference type="HOGENOM" id="CLU_008287_9_1_6"/>
<feature type="compositionally biased region" description="Polar residues" evidence="12">
    <location>
        <begin position="423"/>
        <end position="432"/>
    </location>
</feature>
<keyword evidence="4 10" id="KW-1134">Transmembrane beta strand</keyword>
<keyword evidence="9 10" id="KW-0998">Cell outer membrane</keyword>
<evidence type="ECO:0000256" key="8">
    <source>
        <dbReference type="ARBA" id="ARBA00023170"/>
    </source>
</evidence>
<keyword evidence="16" id="KW-1185">Reference proteome</keyword>
<keyword evidence="8 15" id="KW-0675">Receptor</keyword>
<dbReference type="InterPro" id="IPR012910">
    <property type="entry name" value="Plug_dom"/>
</dbReference>
<dbReference type="Pfam" id="PF07715">
    <property type="entry name" value="Plug"/>
    <property type="match status" value="1"/>
</dbReference>
<dbReference type="PROSITE" id="PS51257">
    <property type="entry name" value="PROKAR_LIPOPROTEIN"/>
    <property type="match status" value="1"/>
</dbReference>
<name>C1DQ08_AZOVD</name>
<dbReference type="InterPro" id="IPR010105">
    <property type="entry name" value="TonB_sidphr_rcpt"/>
</dbReference>
<dbReference type="GO" id="GO:0015344">
    <property type="term" value="F:siderophore uptake transmembrane transporter activity"/>
    <property type="evidence" value="ECO:0007669"/>
    <property type="project" value="TreeGrafter"/>
</dbReference>
<dbReference type="InterPro" id="IPR036942">
    <property type="entry name" value="Beta-barrel_TonB_sf"/>
</dbReference>
<feature type="region of interest" description="Disordered" evidence="12">
    <location>
        <begin position="405"/>
        <end position="433"/>
    </location>
</feature>